<reference evidence="2 3" key="1">
    <citation type="submission" date="2021-06" db="EMBL/GenBank/DDBJ databases">
        <title>Caerostris extrusa draft genome.</title>
        <authorList>
            <person name="Kono N."/>
            <person name="Arakawa K."/>
        </authorList>
    </citation>
    <scope>NUCLEOTIDE SEQUENCE [LARGE SCALE GENOMIC DNA]</scope>
</reference>
<dbReference type="Proteomes" id="UP001054945">
    <property type="component" value="Unassembled WGS sequence"/>
</dbReference>
<feature type="region of interest" description="Disordered" evidence="1">
    <location>
        <begin position="50"/>
        <end position="81"/>
    </location>
</feature>
<protein>
    <submittedName>
        <fullName evidence="2">Uncharacterized protein</fullName>
    </submittedName>
</protein>
<accession>A0AAV4RZU2</accession>
<evidence type="ECO:0000256" key="1">
    <source>
        <dbReference type="SAM" id="MobiDB-lite"/>
    </source>
</evidence>
<gene>
    <name evidence="2" type="ORF">CEXT_274801</name>
</gene>
<evidence type="ECO:0000313" key="3">
    <source>
        <dbReference type="Proteomes" id="UP001054945"/>
    </source>
</evidence>
<sequence>FVSVFAGRYVNADCEEEFNTMKKDINSMIDDGTAPQCVFDLDLAQFKCTGGEDPEEDEKKKTACKKWQKLPSKIQEPQKSA</sequence>
<evidence type="ECO:0000313" key="2">
    <source>
        <dbReference type="EMBL" id="GIY26199.1"/>
    </source>
</evidence>
<proteinExistence type="predicted"/>
<feature type="non-terminal residue" evidence="2">
    <location>
        <position position="1"/>
    </location>
</feature>
<keyword evidence="3" id="KW-1185">Reference proteome</keyword>
<dbReference type="EMBL" id="BPLR01008642">
    <property type="protein sequence ID" value="GIY26199.1"/>
    <property type="molecule type" value="Genomic_DNA"/>
</dbReference>
<comment type="caution">
    <text evidence="2">The sequence shown here is derived from an EMBL/GenBank/DDBJ whole genome shotgun (WGS) entry which is preliminary data.</text>
</comment>
<dbReference type="AlphaFoldDB" id="A0AAV4RZU2"/>
<organism evidence="2 3">
    <name type="scientific">Caerostris extrusa</name>
    <name type="common">Bark spider</name>
    <name type="synonym">Caerostris bankana</name>
    <dbReference type="NCBI Taxonomy" id="172846"/>
    <lineage>
        <taxon>Eukaryota</taxon>
        <taxon>Metazoa</taxon>
        <taxon>Ecdysozoa</taxon>
        <taxon>Arthropoda</taxon>
        <taxon>Chelicerata</taxon>
        <taxon>Arachnida</taxon>
        <taxon>Araneae</taxon>
        <taxon>Araneomorphae</taxon>
        <taxon>Entelegynae</taxon>
        <taxon>Araneoidea</taxon>
        <taxon>Araneidae</taxon>
        <taxon>Caerostris</taxon>
    </lineage>
</organism>
<name>A0AAV4RZU2_CAEEX</name>